<dbReference type="InterPro" id="IPR020583">
    <property type="entry name" value="Inositol_monoP_metal-BS"/>
</dbReference>
<name>E4XS13_OIKDI</name>
<dbReference type="GO" id="GO:0046854">
    <property type="term" value="P:phosphatidylinositol phosphate biosynthetic process"/>
    <property type="evidence" value="ECO:0007669"/>
    <property type="project" value="InterPro"/>
</dbReference>
<dbReference type="GO" id="GO:0007165">
    <property type="term" value="P:signal transduction"/>
    <property type="evidence" value="ECO:0007669"/>
    <property type="project" value="TreeGrafter"/>
</dbReference>
<dbReference type="CDD" id="cd01639">
    <property type="entry name" value="IMPase"/>
    <property type="match status" value="1"/>
</dbReference>
<gene>
    <name evidence="10" type="ORF">GSOID_T00001961001</name>
</gene>
<evidence type="ECO:0000313" key="11">
    <source>
        <dbReference type="Proteomes" id="UP000001307"/>
    </source>
</evidence>
<dbReference type="PANTHER" id="PTHR20854:SF4">
    <property type="entry name" value="INOSITOL-1-MONOPHOSPHATASE-RELATED"/>
    <property type="match status" value="1"/>
</dbReference>
<feature type="binding site" evidence="8">
    <location>
        <position position="90"/>
    </location>
    <ligand>
        <name>Mg(2+)</name>
        <dbReference type="ChEBI" id="CHEBI:18420"/>
        <label>2</label>
    </ligand>
</feature>
<feature type="binding site" evidence="8">
    <location>
        <position position="220"/>
    </location>
    <ligand>
        <name>Mg(2+)</name>
        <dbReference type="ChEBI" id="CHEBI:18420"/>
        <label>2</label>
    </ligand>
</feature>
<dbReference type="FunFam" id="3.40.190.80:FF:000002">
    <property type="entry name" value="Inositol-1-monophosphatase"/>
    <property type="match status" value="1"/>
</dbReference>
<dbReference type="InParanoid" id="E4XS13"/>
<dbReference type="PRINTS" id="PR00378">
    <property type="entry name" value="LIIMPHPHTASE"/>
</dbReference>
<evidence type="ECO:0000256" key="4">
    <source>
        <dbReference type="ARBA" id="ARBA00009759"/>
    </source>
</evidence>
<keyword evidence="5 8" id="KW-0479">Metal-binding</keyword>
<evidence type="ECO:0000256" key="5">
    <source>
        <dbReference type="ARBA" id="ARBA00022723"/>
    </source>
</evidence>
<dbReference type="SUPFAM" id="SSF56655">
    <property type="entry name" value="Carbohydrate phosphatase"/>
    <property type="match status" value="1"/>
</dbReference>
<organism evidence="10">
    <name type="scientific">Oikopleura dioica</name>
    <name type="common">Tunicate</name>
    <dbReference type="NCBI Taxonomy" id="34765"/>
    <lineage>
        <taxon>Eukaryota</taxon>
        <taxon>Metazoa</taxon>
        <taxon>Chordata</taxon>
        <taxon>Tunicata</taxon>
        <taxon>Appendicularia</taxon>
        <taxon>Copelata</taxon>
        <taxon>Oikopleuridae</taxon>
        <taxon>Oikopleura</taxon>
    </lineage>
</organism>
<dbReference type="PANTHER" id="PTHR20854">
    <property type="entry name" value="INOSITOL MONOPHOSPHATASE"/>
    <property type="match status" value="1"/>
</dbReference>
<dbReference type="Gene3D" id="3.30.540.10">
    <property type="entry name" value="Fructose-1,6-Bisphosphatase, subunit A, domain 1"/>
    <property type="match status" value="1"/>
</dbReference>
<evidence type="ECO:0000313" key="10">
    <source>
        <dbReference type="EMBL" id="CBY12561.1"/>
    </source>
</evidence>
<dbReference type="Gene3D" id="3.40.190.80">
    <property type="match status" value="1"/>
</dbReference>
<evidence type="ECO:0000256" key="9">
    <source>
        <dbReference type="RuleBase" id="RU364068"/>
    </source>
</evidence>
<keyword evidence="7 8" id="KW-0460">Magnesium</keyword>
<protein>
    <recommendedName>
        <fullName evidence="9">Inositol-1-monophosphatase</fullName>
        <ecNumber evidence="9">3.1.3.25</ecNumber>
    </recommendedName>
</protein>
<evidence type="ECO:0000256" key="8">
    <source>
        <dbReference type="PIRSR" id="PIRSR600760-2"/>
    </source>
</evidence>
<proteinExistence type="inferred from homology"/>
<dbReference type="Proteomes" id="UP000001307">
    <property type="component" value="Unassembled WGS sequence"/>
</dbReference>
<dbReference type="PRINTS" id="PR00377">
    <property type="entry name" value="IMPHPHTASES"/>
</dbReference>
<dbReference type="GO" id="GO:0008934">
    <property type="term" value="F:inositol monophosphate 1-phosphatase activity"/>
    <property type="evidence" value="ECO:0007669"/>
    <property type="project" value="InterPro"/>
</dbReference>
<dbReference type="GO" id="GO:0046872">
    <property type="term" value="F:metal ion binding"/>
    <property type="evidence" value="ECO:0007669"/>
    <property type="project" value="UniProtKB-KW"/>
</dbReference>
<dbReference type="InterPro" id="IPR020550">
    <property type="entry name" value="Inositol_monophosphatase_CS"/>
</dbReference>
<evidence type="ECO:0000256" key="6">
    <source>
        <dbReference type="ARBA" id="ARBA00022801"/>
    </source>
</evidence>
<feature type="binding site" evidence="8">
    <location>
        <position position="93"/>
    </location>
    <ligand>
        <name>Mg(2+)</name>
        <dbReference type="ChEBI" id="CHEBI:18420"/>
        <label>2</label>
    </ligand>
</feature>
<dbReference type="Pfam" id="PF00459">
    <property type="entry name" value="Inositol_P"/>
    <property type="match status" value="1"/>
</dbReference>
<dbReference type="PROSITE" id="PS00630">
    <property type="entry name" value="IMP_2"/>
    <property type="match status" value="1"/>
</dbReference>
<keyword evidence="11" id="KW-1185">Reference proteome</keyword>
<evidence type="ECO:0000256" key="7">
    <source>
        <dbReference type="ARBA" id="ARBA00022842"/>
    </source>
</evidence>
<feature type="binding site" evidence="8">
    <location>
        <position position="70"/>
    </location>
    <ligand>
        <name>Mg(2+)</name>
        <dbReference type="ChEBI" id="CHEBI:18420"/>
        <label>1</label>
        <note>catalytic</note>
    </ligand>
</feature>
<dbReference type="FunFam" id="3.30.540.10:FF:000004">
    <property type="entry name" value="Inositol-1-monophosphatase"/>
    <property type="match status" value="1"/>
</dbReference>
<dbReference type="InterPro" id="IPR020552">
    <property type="entry name" value="Inositol_monoPase_Li-sen"/>
</dbReference>
<evidence type="ECO:0000256" key="1">
    <source>
        <dbReference type="ARBA" id="ARBA00001033"/>
    </source>
</evidence>
<comment type="similarity">
    <text evidence="4 9">Belongs to the inositol monophosphatase superfamily.</text>
</comment>
<keyword evidence="6 9" id="KW-0378">Hydrolase</keyword>
<dbReference type="OrthoDB" id="10254945at2759"/>
<dbReference type="InterPro" id="IPR033942">
    <property type="entry name" value="IMPase"/>
</dbReference>
<dbReference type="AlphaFoldDB" id="E4XS13"/>
<dbReference type="InterPro" id="IPR000760">
    <property type="entry name" value="Inositol_monophosphatase-like"/>
</dbReference>
<evidence type="ECO:0000256" key="3">
    <source>
        <dbReference type="ARBA" id="ARBA00005152"/>
    </source>
</evidence>
<accession>E4XS13</accession>
<dbReference type="UniPathway" id="UPA00823">
    <property type="reaction ID" value="UER00788"/>
</dbReference>
<dbReference type="EC" id="3.1.3.25" evidence="9"/>
<sequence>MKVDIDEAFAFARKLALENGEIVKNAFHKPKNVDTKSNPSDLVTETDRLVEKNILDAIRAKYPTHKLIGEESFVGPMSITLTDEPTWVIDPIDGTSNFVTGFPYVAVVIGLVLKQEPVFGVVFNPILGEMFTGCKDKGSFLNGEKIAVKSTKDINNSVILSGFSSGRNYEHLAKVRNNLESVLMNPAIGIRMLGSTACAMTMVAAGRADAYFGARFHIWDIAAPSIIVTEAGGVVSNLAGNELNLMNRQIISACTNELINDIARKITPIEIPDPDGKLE</sequence>
<dbReference type="PROSITE" id="PS00629">
    <property type="entry name" value="IMP_1"/>
    <property type="match status" value="1"/>
</dbReference>
<comment type="pathway">
    <text evidence="3 9">Polyol metabolism; myo-inositol biosynthesis; myo-inositol from D-glucose 6-phosphate: step 2/2.</text>
</comment>
<comment type="catalytic activity">
    <reaction evidence="1 9">
        <text>a myo-inositol phosphate + H2O = myo-inositol + phosphate</text>
        <dbReference type="Rhea" id="RHEA:24056"/>
        <dbReference type="ChEBI" id="CHEBI:15377"/>
        <dbReference type="ChEBI" id="CHEBI:17268"/>
        <dbReference type="ChEBI" id="CHEBI:43474"/>
        <dbReference type="ChEBI" id="CHEBI:84139"/>
        <dbReference type="EC" id="3.1.3.25"/>
    </reaction>
</comment>
<dbReference type="GO" id="GO:0006021">
    <property type="term" value="P:inositol biosynthetic process"/>
    <property type="evidence" value="ECO:0007669"/>
    <property type="project" value="UniProtKB-UniPathway"/>
</dbReference>
<dbReference type="EMBL" id="FN653128">
    <property type="protein sequence ID" value="CBY12561.1"/>
    <property type="molecule type" value="Genomic_DNA"/>
</dbReference>
<reference evidence="10" key="1">
    <citation type="journal article" date="2010" name="Science">
        <title>Plasticity of animal genome architecture unmasked by rapid evolution of a pelagic tunicate.</title>
        <authorList>
            <person name="Denoeud F."/>
            <person name="Henriet S."/>
            <person name="Mungpakdee S."/>
            <person name="Aury J.M."/>
            <person name="Da Silva C."/>
            <person name="Brinkmann H."/>
            <person name="Mikhaleva J."/>
            <person name="Olsen L.C."/>
            <person name="Jubin C."/>
            <person name="Canestro C."/>
            <person name="Bouquet J.M."/>
            <person name="Danks G."/>
            <person name="Poulain J."/>
            <person name="Campsteijn C."/>
            <person name="Adamski M."/>
            <person name="Cross I."/>
            <person name="Yadetie F."/>
            <person name="Muffato M."/>
            <person name="Louis A."/>
            <person name="Butcher S."/>
            <person name="Tsagkogeorga G."/>
            <person name="Konrad A."/>
            <person name="Singh S."/>
            <person name="Jensen M.F."/>
            <person name="Cong E.H."/>
            <person name="Eikeseth-Otteraa H."/>
            <person name="Noel B."/>
            <person name="Anthouard V."/>
            <person name="Porcel B.M."/>
            <person name="Kachouri-Lafond R."/>
            <person name="Nishino A."/>
            <person name="Ugolini M."/>
            <person name="Chourrout P."/>
            <person name="Nishida H."/>
            <person name="Aasland R."/>
            <person name="Huzurbazar S."/>
            <person name="Westhof E."/>
            <person name="Delsuc F."/>
            <person name="Lehrach H."/>
            <person name="Reinhardt R."/>
            <person name="Weissenbach J."/>
            <person name="Roy S.W."/>
            <person name="Artiguenave F."/>
            <person name="Postlethwait J.H."/>
            <person name="Manak J.R."/>
            <person name="Thompson E.M."/>
            <person name="Jaillon O."/>
            <person name="Du Pasquier L."/>
            <person name="Boudinot P."/>
            <person name="Liberles D.A."/>
            <person name="Volff J.N."/>
            <person name="Philippe H."/>
            <person name="Lenhard B."/>
            <person name="Roest Crollius H."/>
            <person name="Wincker P."/>
            <person name="Chourrout D."/>
        </authorList>
    </citation>
    <scope>NUCLEOTIDE SEQUENCE [LARGE SCALE GENOMIC DNA]</scope>
</reference>
<feature type="binding site" evidence="8">
    <location>
        <position position="92"/>
    </location>
    <ligand>
        <name>Mg(2+)</name>
        <dbReference type="ChEBI" id="CHEBI:18420"/>
        <label>1</label>
        <note>catalytic</note>
    </ligand>
</feature>
<evidence type="ECO:0000256" key="2">
    <source>
        <dbReference type="ARBA" id="ARBA00001946"/>
    </source>
</evidence>
<comment type="cofactor">
    <cofactor evidence="2 8 9">
        <name>Mg(2+)</name>
        <dbReference type="ChEBI" id="CHEBI:18420"/>
    </cofactor>
</comment>